<accession>A0AAD9I9A8</accession>
<evidence type="ECO:0000313" key="2">
    <source>
        <dbReference type="Proteomes" id="UP001217918"/>
    </source>
</evidence>
<dbReference type="EMBL" id="JAQQPM010000006">
    <property type="protein sequence ID" value="KAK2072627.1"/>
    <property type="molecule type" value="Genomic_DNA"/>
</dbReference>
<sequence length="124" mass="13656">MGFRSFVKSLFAGCFRGAGGKAAAGDEDDVGGIKLFNPSKTASPEWAEFHARREVMARRAVYGNAGEWTLWELPKDRHVGASKCGAQAGDSWELRRTARLYRAPLPGEVCEKAPIFVERLPFPL</sequence>
<organism evidence="1 2">
    <name type="scientific">Phyllachora maydis</name>
    <dbReference type="NCBI Taxonomy" id="1825666"/>
    <lineage>
        <taxon>Eukaryota</taxon>
        <taxon>Fungi</taxon>
        <taxon>Dikarya</taxon>
        <taxon>Ascomycota</taxon>
        <taxon>Pezizomycotina</taxon>
        <taxon>Sordariomycetes</taxon>
        <taxon>Sordariomycetidae</taxon>
        <taxon>Phyllachorales</taxon>
        <taxon>Phyllachoraceae</taxon>
        <taxon>Phyllachora</taxon>
    </lineage>
</organism>
<keyword evidence="2" id="KW-1185">Reference proteome</keyword>
<evidence type="ECO:0000313" key="1">
    <source>
        <dbReference type="EMBL" id="KAK2072627.1"/>
    </source>
</evidence>
<dbReference type="Proteomes" id="UP001217918">
    <property type="component" value="Unassembled WGS sequence"/>
</dbReference>
<proteinExistence type="predicted"/>
<name>A0AAD9I9A8_9PEZI</name>
<gene>
    <name evidence="1" type="ORF">P8C59_006968</name>
</gene>
<comment type="caution">
    <text evidence="1">The sequence shown here is derived from an EMBL/GenBank/DDBJ whole genome shotgun (WGS) entry which is preliminary data.</text>
</comment>
<dbReference type="AlphaFoldDB" id="A0AAD9I9A8"/>
<reference evidence="1" key="1">
    <citation type="journal article" date="2023" name="Mol. Plant Microbe Interact.">
        <title>Elucidating the Obligate Nature and Biological Capacity of an Invasive Fungal Corn Pathogen.</title>
        <authorList>
            <person name="MacCready J.S."/>
            <person name="Roggenkamp E.M."/>
            <person name="Gdanetz K."/>
            <person name="Chilvers M.I."/>
        </authorList>
    </citation>
    <scope>NUCLEOTIDE SEQUENCE</scope>
    <source>
        <strain evidence="1">PM02</strain>
    </source>
</reference>
<protein>
    <submittedName>
        <fullName evidence="1">Uncharacterized protein</fullName>
    </submittedName>
</protein>